<dbReference type="Proteomes" id="UP000030960">
    <property type="component" value="Unassembled WGS sequence"/>
</dbReference>
<dbReference type="Gene3D" id="3.30.450.20">
    <property type="entry name" value="PAS domain"/>
    <property type="match status" value="2"/>
</dbReference>
<proteinExistence type="predicted"/>
<evidence type="ECO:0000256" key="6">
    <source>
        <dbReference type="ARBA" id="ARBA00022741"/>
    </source>
</evidence>
<sequence length="571" mass="62091">MPTRLKSLYRLSRSLPARIACLMTIAMLPVGLIAVYQTQAVIESARQQNRTALMAQLRAEASPQAETLESALAAAQGLAVLITKLGEEDCSDILKGFVESNDTYVFAGFIEASGWLTCSSTADRMDLSERQPFKTAMARGGASVQVNLEGAVTGRNIVMVTHPVREGGEMVGYVSLSIPHAILNGALEDPDHDGALRLAALDAEGDILAASLGRATAPEYLPRDMPLSEIVKEPGRTFRAVSGSGETRFFAVTQMVPGKVMLLGSWPLSAVPDADSRLQSVIASSLPVLMWLAGVGVALFGIQRLVIRHVAQLRNAMRRFALGEREETTLDLRDPPAELEEAQRAFNRMALLIAEGEQRREQDLKDKEVLLREVHHRVKNNLQLIASIMNMQSRDLETDEAKHVVSELQRRVRGMAVLHRALYNTPTSTTVDAADLVQAVVRDTQDLVGARGKIEIDTALEHVALYPDQAIPLSLFVAETLNTAIRQTCNADPRDRIGVRLTSGGSDEVRLCIDSSPAEPLPPGADAPRPDGMAQKMIAAFLRQLGGKMETTSDDGRYRVTVMFPRAAYGA</sequence>
<dbReference type="Pfam" id="PF07568">
    <property type="entry name" value="HisKA_2"/>
    <property type="match status" value="1"/>
</dbReference>
<dbReference type="InterPro" id="IPR003660">
    <property type="entry name" value="HAMP_dom"/>
</dbReference>
<organism evidence="11 12">
    <name type="scientific">Mameliella alba</name>
    <dbReference type="NCBI Taxonomy" id="561184"/>
    <lineage>
        <taxon>Bacteria</taxon>
        <taxon>Pseudomonadati</taxon>
        <taxon>Pseudomonadota</taxon>
        <taxon>Alphaproteobacteria</taxon>
        <taxon>Rhodobacterales</taxon>
        <taxon>Roseobacteraceae</taxon>
        <taxon>Mameliella</taxon>
    </lineage>
</organism>
<keyword evidence="12" id="KW-1185">Reference proteome</keyword>
<evidence type="ECO:0000256" key="1">
    <source>
        <dbReference type="ARBA" id="ARBA00000085"/>
    </source>
</evidence>
<comment type="catalytic activity">
    <reaction evidence="1">
        <text>ATP + protein L-histidine = ADP + protein N-phospho-L-histidine.</text>
        <dbReference type="EC" id="2.7.13.3"/>
    </reaction>
</comment>
<evidence type="ECO:0000313" key="11">
    <source>
        <dbReference type="EMBL" id="KHQ51480.1"/>
    </source>
</evidence>
<dbReference type="PROSITE" id="PS50885">
    <property type="entry name" value="HAMP"/>
    <property type="match status" value="1"/>
</dbReference>
<evidence type="ECO:0000256" key="2">
    <source>
        <dbReference type="ARBA" id="ARBA00004370"/>
    </source>
</evidence>
<keyword evidence="6" id="KW-0547">Nucleotide-binding</keyword>
<dbReference type="CDD" id="cd18773">
    <property type="entry name" value="PDC1_HK_sensor"/>
    <property type="match status" value="1"/>
</dbReference>
<keyword evidence="9" id="KW-0472">Membrane</keyword>
<evidence type="ECO:0000256" key="4">
    <source>
        <dbReference type="ARBA" id="ARBA00022553"/>
    </source>
</evidence>
<accession>A0A0B3RJR6</accession>
<dbReference type="InterPro" id="IPR011495">
    <property type="entry name" value="Sig_transdc_His_kin_sub2_dim/P"/>
</dbReference>
<keyword evidence="7 11" id="KW-0418">Kinase</keyword>
<evidence type="ECO:0000256" key="9">
    <source>
        <dbReference type="SAM" id="Phobius"/>
    </source>
</evidence>
<dbReference type="OrthoDB" id="9767435at2"/>
<feature type="transmembrane region" description="Helical" evidence="9">
    <location>
        <begin position="288"/>
        <end position="307"/>
    </location>
</feature>
<comment type="caution">
    <text evidence="11">The sequence shown here is derived from an EMBL/GenBank/DDBJ whole genome shotgun (WGS) entry which is preliminary data.</text>
</comment>
<comment type="subcellular location">
    <subcellularLocation>
        <location evidence="2">Membrane</location>
    </subcellularLocation>
</comment>
<keyword evidence="5" id="KW-0808">Transferase</keyword>
<dbReference type="GO" id="GO:0005524">
    <property type="term" value="F:ATP binding"/>
    <property type="evidence" value="ECO:0007669"/>
    <property type="project" value="UniProtKB-KW"/>
</dbReference>
<protein>
    <recommendedName>
        <fullName evidence="3">histidine kinase</fullName>
        <ecNumber evidence="3">2.7.13.3</ecNumber>
    </recommendedName>
</protein>
<dbReference type="STRING" id="561184.SAMN05216376_11591"/>
<name>A0A0B3RJR6_9RHOB</name>
<dbReference type="EC" id="2.7.13.3" evidence="3"/>
<evidence type="ECO:0000256" key="5">
    <source>
        <dbReference type="ARBA" id="ARBA00022679"/>
    </source>
</evidence>
<dbReference type="InterPro" id="IPR036890">
    <property type="entry name" value="HATPase_C_sf"/>
</dbReference>
<reference evidence="11 12" key="1">
    <citation type="submission" date="2014-10" db="EMBL/GenBank/DDBJ databases">
        <title>Genome sequence of Ponticoccus sp. strain UMTAT08 isolated from clonal culture of toxic dinoflagellate Alexandrium tamiyavanichii.</title>
        <authorList>
            <person name="Gan H.Y."/>
            <person name="Muhd D.-D."/>
            <person name="Mohd Noor M.E."/>
            <person name="Yeong Y.S."/>
            <person name="Usup G."/>
        </authorList>
    </citation>
    <scope>NUCLEOTIDE SEQUENCE [LARGE SCALE GENOMIC DNA]</scope>
    <source>
        <strain evidence="11 12">UMTAT08</strain>
    </source>
</reference>
<dbReference type="EMBL" id="JSUQ01000017">
    <property type="protein sequence ID" value="KHQ51480.1"/>
    <property type="molecule type" value="Genomic_DNA"/>
</dbReference>
<dbReference type="AlphaFoldDB" id="A0A0B3RJR6"/>
<dbReference type="GO" id="GO:0007165">
    <property type="term" value="P:signal transduction"/>
    <property type="evidence" value="ECO:0007669"/>
    <property type="project" value="InterPro"/>
</dbReference>
<evidence type="ECO:0000256" key="8">
    <source>
        <dbReference type="ARBA" id="ARBA00022840"/>
    </source>
</evidence>
<dbReference type="GO" id="GO:0004673">
    <property type="term" value="F:protein histidine kinase activity"/>
    <property type="evidence" value="ECO:0007669"/>
    <property type="project" value="UniProtKB-EC"/>
</dbReference>
<feature type="transmembrane region" description="Helical" evidence="9">
    <location>
        <begin position="15"/>
        <end position="36"/>
    </location>
</feature>
<keyword evidence="9" id="KW-1133">Transmembrane helix</keyword>
<gene>
    <name evidence="11" type="ORF">OA50_03975</name>
</gene>
<dbReference type="Gene3D" id="3.30.565.10">
    <property type="entry name" value="Histidine kinase-like ATPase, C-terminal domain"/>
    <property type="match status" value="1"/>
</dbReference>
<evidence type="ECO:0000256" key="7">
    <source>
        <dbReference type="ARBA" id="ARBA00022777"/>
    </source>
</evidence>
<evidence type="ECO:0000313" key="12">
    <source>
        <dbReference type="Proteomes" id="UP000030960"/>
    </source>
</evidence>
<dbReference type="PANTHER" id="PTHR41523">
    <property type="entry name" value="TWO-COMPONENT SYSTEM SENSOR PROTEIN"/>
    <property type="match status" value="1"/>
</dbReference>
<keyword evidence="4" id="KW-0597">Phosphoprotein</keyword>
<dbReference type="RefSeq" id="WP_052244682.1">
    <property type="nucleotide sequence ID" value="NZ_JSUQ01000017.1"/>
</dbReference>
<keyword evidence="9" id="KW-0812">Transmembrane</keyword>
<dbReference type="GO" id="GO:0016020">
    <property type="term" value="C:membrane"/>
    <property type="evidence" value="ECO:0007669"/>
    <property type="project" value="UniProtKB-SubCell"/>
</dbReference>
<evidence type="ECO:0000256" key="3">
    <source>
        <dbReference type="ARBA" id="ARBA00012438"/>
    </source>
</evidence>
<evidence type="ECO:0000259" key="10">
    <source>
        <dbReference type="PROSITE" id="PS50885"/>
    </source>
</evidence>
<keyword evidence="8" id="KW-0067">ATP-binding</keyword>
<feature type="domain" description="HAMP" evidence="10">
    <location>
        <begin position="304"/>
        <end position="358"/>
    </location>
</feature>
<dbReference type="PANTHER" id="PTHR41523:SF8">
    <property type="entry name" value="ETHYLENE RESPONSE SENSOR PROTEIN"/>
    <property type="match status" value="1"/>
</dbReference>